<name>A0A0G4IMU5_PLABS</name>
<dbReference type="InterPro" id="IPR050611">
    <property type="entry name" value="ABCF"/>
</dbReference>
<reference evidence="5 6" key="1">
    <citation type="submission" date="2015-02" db="EMBL/GenBank/DDBJ databases">
        <authorList>
            <person name="Chooi Y.-H."/>
        </authorList>
    </citation>
    <scope>NUCLEOTIDE SEQUENCE [LARGE SCALE GENOMIC DNA]</scope>
    <source>
        <strain evidence="5">E3</strain>
    </source>
</reference>
<dbReference type="OMA" id="RTERMVM"/>
<feature type="non-terminal residue" evidence="5">
    <location>
        <position position="1"/>
    </location>
</feature>
<dbReference type="FunFam" id="3.40.50.300:FF:000011">
    <property type="entry name" value="Putative ABC transporter ATP-binding component"/>
    <property type="match status" value="1"/>
</dbReference>
<dbReference type="SUPFAM" id="SSF52540">
    <property type="entry name" value="P-loop containing nucleoside triphosphate hydrolases"/>
    <property type="match status" value="2"/>
</dbReference>
<dbReference type="Pfam" id="PF00005">
    <property type="entry name" value="ABC_tran"/>
    <property type="match status" value="2"/>
</dbReference>
<evidence type="ECO:0000313" key="5">
    <source>
        <dbReference type="EMBL" id="CEO96512.1"/>
    </source>
</evidence>
<dbReference type="InterPro" id="IPR003439">
    <property type="entry name" value="ABC_transporter-like_ATP-bd"/>
</dbReference>
<feature type="domain" description="ABC transporter" evidence="4">
    <location>
        <begin position="464"/>
        <end position="682"/>
    </location>
</feature>
<dbReference type="STRING" id="37360.A0A0G4IMU5"/>
<dbReference type="OrthoDB" id="2110130at2759"/>
<gene>
    <name evidence="5" type="ORF">PBRA_005121</name>
</gene>
<dbReference type="AlphaFoldDB" id="A0A0G4IMU5"/>
<dbReference type="Proteomes" id="UP000039324">
    <property type="component" value="Unassembled WGS sequence"/>
</dbReference>
<proteinExistence type="predicted"/>
<evidence type="ECO:0000259" key="4">
    <source>
        <dbReference type="PROSITE" id="PS50893"/>
    </source>
</evidence>
<feature type="non-terminal residue" evidence="5">
    <location>
        <position position="793"/>
    </location>
</feature>
<keyword evidence="6" id="KW-1185">Reference proteome</keyword>
<evidence type="ECO:0000313" key="6">
    <source>
        <dbReference type="Proteomes" id="UP000039324"/>
    </source>
</evidence>
<dbReference type="InterPro" id="IPR003593">
    <property type="entry name" value="AAA+_ATPase"/>
</dbReference>
<dbReference type="Gene3D" id="3.40.50.300">
    <property type="entry name" value="P-loop containing nucleotide triphosphate hydrolases"/>
    <property type="match status" value="2"/>
</dbReference>
<keyword evidence="2" id="KW-0547">Nucleotide-binding</keyword>
<protein>
    <recommendedName>
        <fullName evidence="4">ABC transporter domain-containing protein</fullName>
    </recommendedName>
</protein>
<dbReference type="EMBL" id="CDSF01000068">
    <property type="protein sequence ID" value="CEO96512.1"/>
    <property type="molecule type" value="Genomic_DNA"/>
</dbReference>
<keyword evidence="1" id="KW-0677">Repeat</keyword>
<evidence type="ECO:0000256" key="3">
    <source>
        <dbReference type="ARBA" id="ARBA00022840"/>
    </source>
</evidence>
<dbReference type="SMART" id="SM00382">
    <property type="entry name" value="AAA"/>
    <property type="match status" value="2"/>
</dbReference>
<accession>A0A0G4IMU5</accession>
<dbReference type="PANTHER" id="PTHR19211:SF14">
    <property type="entry name" value="ATP-BINDING CASSETTE SUB-FAMILY F MEMBER 1"/>
    <property type="match status" value="1"/>
</dbReference>
<dbReference type="InterPro" id="IPR027417">
    <property type="entry name" value="P-loop_NTPase"/>
</dbReference>
<evidence type="ECO:0000256" key="2">
    <source>
        <dbReference type="ARBA" id="ARBA00022741"/>
    </source>
</evidence>
<dbReference type="PANTHER" id="PTHR19211">
    <property type="entry name" value="ATP-BINDING TRANSPORT PROTEIN-RELATED"/>
    <property type="match status" value="1"/>
</dbReference>
<dbReference type="GO" id="GO:0016887">
    <property type="term" value="F:ATP hydrolysis activity"/>
    <property type="evidence" value="ECO:0007669"/>
    <property type="project" value="InterPro"/>
</dbReference>
<organism evidence="5 6">
    <name type="scientific">Plasmodiophora brassicae</name>
    <name type="common">Clubroot disease agent</name>
    <dbReference type="NCBI Taxonomy" id="37360"/>
    <lineage>
        <taxon>Eukaryota</taxon>
        <taxon>Sar</taxon>
        <taxon>Rhizaria</taxon>
        <taxon>Endomyxa</taxon>
        <taxon>Phytomyxea</taxon>
        <taxon>Plasmodiophorida</taxon>
        <taxon>Plasmodiophoridae</taxon>
        <taxon>Plasmodiophora</taxon>
    </lineage>
</organism>
<dbReference type="PROSITE" id="PS50893">
    <property type="entry name" value="ABC_TRANSPORTER_2"/>
    <property type="match status" value="2"/>
</dbReference>
<sequence length="793" mass="88627">SAVAATPPGRVTRTDTRRPLRVGSGKCVGAPRACAAADCVTAFLAGIDPQTFRPIRHGPLTDARVLSGCDLQHTTGNAMAEHTTYSAKTFHRKFEESYGFLKAEDFPPINWADKEQIEMLFPAYRREQLAAAKARIKLNKNVDVVFNLRTPDNSEDLFVNARLVIEAHKRCALFGINGSGKTTLFNAISAGEIREFPKYLHVHHMKELEHNPAADAVSVFDTVLCSHPFRRVLLAMIPHVKSLIEAENGVKSERLDNLKENLAYLEKQFQTVDGGNGEERVKSMLRVLGFDDVGERATLSSLSGGLRMRVALASAFFIDPDILLLDEPTNHLDMPSVLWLENKLRGYKGSYLVVTHDRTLLENVVTSVALIQDNVLEYFSCGFKDFEKQKEKLDEARKIKIDKFLSMNRNLPPDDPMYRTKMQYKAWQQRRTERMVMLQGKFTFKAPEPLSCPDGQQQEGISLINVENVRFSYDPENLPFIFDTPISYNVKMGTRVGIMGPNGAGKSTFLKLITGKLEATEGSITTHPTFVTAYFGQHSTKELQMHMTPLEFMVHSFPDAPVAELKSHLKKTSIGDDPMSTRMQSLSFSQRSCVIFSKLTYVPPHLLIMDEPTNFLDLDSVDSLIMATNKFTGGLIVVTHNRDFLKRCSKHFLSIVPGAFLEFPTMKAAERATYSFISALEEGKAVDFKKAIQQNRGGGAIHTEEMLAANQARLTEQQRLEKEKEDAAKAEADRLAAIAAEKEARRLAKLAAMRTDWAPGEQCWAPVKGKWVQATVMRNIPNMGCTVTLASGK</sequence>
<evidence type="ECO:0000256" key="1">
    <source>
        <dbReference type="ARBA" id="ARBA00022737"/>
    </source>
</evidence>
<keyword evidence="3" id="KW-0067">ATP-binding</keyword>
<dbReference type="CDD" id="cd03221">
    <property type="entry name" value="ABCF_EF-3"/>
    <property type="match status" value="1"/>
</dbReference>
<dbReference type="GO" id="GO:0005524">
    <property type="term" value="F:ATP binding"/>
    <property type="evidence" value="ECO:0007669"/>
    <property type="project" value="UniProtKB-KW"/>
</dbReference>
<feature type="domain" description="ABC transporter" evidence="4">
    <location>
        <begin position="139"/>
        <end position="398"/>
    </location>
</feature>